<feature type="domain" description="Endonuclease/exonuclease/phosphatase" evidence="1">
    <location>
        <begin position="30"/>
        <end position="251"/>
    </location>
</feature>
<evidence type="ECO:0000259" key="1">
    <source>
        <dbReference type="Pfam" id="PF03372"/>
    </source>
</evidence>
<evidence type="ECO:0000313" key="2">
    <source>
        <dbReference type="EMBL" id="KAG1551055.1"/>
    </source>
</evidence>
<reference evidence="2 3" key="1">
    <citation type="journal article" date="2020" name="Microb. Genom.">
        <title>Genetic diversity of clinical and environmental Mucorales isolates obtained from an investigation of mucormycosis cases among solid organ transplant recipients.</title>
        <authorList>
            <person name="Nguyen M.H."/>
            <person name="Kaul D."/>
            <person name="Muto C."/>
            <person name="Cheng S.J."/>
            <person name="Richter R.A."/>
            <person name="Bruno V.M."/>
            <person name="Liu G."/>
            <person name="Beyhan S."/>
            <person name="Sundermann A.J."/>
            <person name="Mounaud S."/>
            <person name="Pasculle A.W."/>
            <person name="Nierman W.C."/>
            <person name="Driscoll E."/>
            <person name="Cumbie R."/>
            <person name="Clancy C.J."/>
            <person name="Dupont C.L."/>
        </authorList>
    </citation>
    <scope>NUCLEOTIDE SEQUENCE [LARGE SCALE GENOMIC DNA]</scope>
    <source>
        <strain evidence="2 3">GL24</strain>
    </source>
</reference>
<dbReference type="SUPFAM" id="SSF56219">
    <property type="entry name" value="DNase I-like"/>
    <property type="match status" value="1"/>
</dbReference>
<proteinExistence type="predicted"/>
<dbReference type="InterPro" id="IPR005135">
    <property type="entry name" value="Endo/exonuclease/phosphatase"/>
</dbReference>
<evidence type="ECO:0000313" key="3">
    <source>
        <dbReference type="Proteomes" id="UP000740926"/>
    </source>
</evidence>
<dbReference type="AlphaFoldDB" id="A0A9P6YKS2"/>
<sequence length="276" mass="30619">MINAMSSTSHVTLNPPDYSRPSTTINFRIATLNCRGLAKTADVSVRNHFIRYLRTRPLDLLALQETHASTISLQETFHLQFQAIDSLWSPHCGLVCFSPLLSFSDTVFSPCGRIITTKVSHAQDAFAPVYVTVMYAPANRRDRFLFLDNLAQNRAPLLPICNHRHILLGDFNYTYATHLSSSHPRQAPISWLSFVDAQLQDCVTDLDCAPEVTFSRGAARSCIDYVFGSLGLYDCKVSSTVTFIQPSWSDHFLVTANFAFPAPAHSAAIGKEMGLG</sequence>
<protein>
    <recommendedName>
        <fullName evidence="1">Endonuclease/exonuclease/phosphatase domain-containing protein</fullName>
    </recommendedName>
</protein>
<dbReference type="Gene3D" id="3.60.10.10">
    <property type="entry name" value="Endonuclease/exonuclease/phosphatase"/>
    <property type="match status" value="1"/>
</dbReference>
<dbReference type="GO" id="GO:0003824">
    <property type="term" value="F:catalytic activity"/>
    <property type="evidence" value="ECO:0007669"/>
    <property type="project" value="InterPro"/>
</dbReference>
<dbReference type="EMBL" id="JAANIU010004975">
    <property type="protein sequence ID" value="KAG1551055.1"/>
    <property type="molecule type" value="Genomic_DNA"/>
</dbReference>
<dbReference type="Proteomes" id="UP000740926">
    <property type="component" value="Unassembled WGS sequence"/>
</dbReference>
<keyword evidence="3" id="KW-1185">Reference proteome</keyword>
<dbReference type="Pfam" id="PF03372">
    <property type="entry name" value="Exo_endo_phos"/>
    <property type="match status" value="1"/>
</dbReference>
<dbReference type="InterPro" id="IPR036691">
    <property type="entry name" value="Endo/exonu/phosph_ase_sf"/>
</dbReference>
<gene>
    <name evidence="2" type="ORF">G6F50_013215</name>
</gene>
<comment type="caution">
    <text evidence="2">The sequence shown here is derived from an EMBL/GenBank/DDBJ whole genome shotgun (WGS) entry which is preliminary data.</text>
</comment>
<accession>A0A9P6YKS2</accession>
<organism evidence="2 3">
    <name type="scientific">Rhizopus delemar</name>
    <dbReference type="NCBI Taxonomy" id="936053"/>
    <lineage>
        <taxon>Eukaryota</taxon>
        <taxon>Fungi</taxon>
        <taxon>Fungi incertae sedis</taxon>
        <taxon>Mucoromycota</taxon>
        <taxon>Mucoromycotina</taxon>
        <taxon>Mucoromycetes</taxon>
        <taxon>Mucorales</taxon>
        <taxon>Mucorineae</taxon>
        <taxon>Rhizopodaceae</taxon>
        <taxon>Rhizopus</taxon>
    </lineage>
</organism>
<name>A0A9P6YKS2_9FUNG</name>